<dbReference type="EC" id="2.5.1.18" evidence="3"/>
<dbReference type="InterPro" id="IPR050213">
    <property type="entry name" value="GST_superfamily"/>
</dbReference>
<dbReference type="GO" id="GO:0004364">
    <property type="term" value="F:glutathione transferase activity"/>
    <property type="evidence" value="ECO:0007669"/>
    <property type="project" value="UniProtKB-EC"/>
</dbReference>
<accession>A0AAV9IYQ3</accession>
<evidence type="ECO:0000313" key="9">
    <source>
        <dbReference type="Proteomes" id="UP001301350"/>
    </source>
</evidence>
<dbReference type="SFLD" id="SFLDS00019">
    <property type="entry name" value="Glutathione_Transferase_(cytos"/>
    <property type="match status" value="1"/>
</dbReference>
<evidence type="ECO:0000256" key="4">
    <source>
        <dbReference type="ARBA" id="ARBA00022679"/>
    </source>
</evidence>
<dbReference type="InterPro" id="IPR036249">
    <property type="entry name" value="Thioredoxin-like_sf"/>
</dbReference>
<evidence type="ECO:0000256" key="5">
    <source>
        <dbReference type="ARBA" id="ARBA00047960"/>
    </source>
</evidence>
<keyword evidence="4" id="KW-0808">Transferase</keyword>
<name>A0AAV9IYQ3_CYACA</name>
<dbReference type="Gene3D" id="1.20.1050.10">
    <property type="match status" value="1"/>
</dbReference>
<evidence type="ECO:0000313" key="8">
    <source>
        <dbReference type="EMBL" id="KAK4537417.1"/>
    </source>
</evidence>
<dbReference type="Proteomes" id="UP001301350">
    <property type="component" value="Unassembled WGS sequence"/>
</dbReference>
<comment type="caution">
    <text evidence="8">The sequence shown here is derived from an EMBL/GenBank/DDBJ whole genome shotgun (WGS) entry which is preliminary data.</text>
</comment>
<dbReference type="InterPro" id="IPR040079">
    <property type="entry name" value="Glutathione_S-Trfase"/>
</dbReference>
<evidence type="ECO:0000256" key="2">
    <source>
        <dbReference type="ARBA" id="ARBA00005861"/>
    </source>
</evidence>
<dbReference type="InterPro" id="IPR004046">
    <property type="entry name" value="GST_C"/>
</dbReference>
<sequence length="314" mass="35603">MPADSQIHVEVIRSAVAAEETAKVCRRPGATLGYWAIRGLGSPLRLLLHYLQVDFVDRRYVQGDYDAEVPYSRDAWLSEKHKLGLDFPNLPYWIENGNDERGRERRVRLTETLPIMRYLCRRYGERAERTDAAKAFRLGVDDAQVDMLANVSMDVRHAMSRCFYSSQNEQQAVHAYQEGIVPKLVLLESYCRRHQVAVRDEQAPPRPFLAGTQVSYVDLFLAETLDQLQACIPNALDAFPHLSQLRSHVWNLERVQQFLASELYIASPANNRVAFLGSSSQLPPPSKLPSLQLPRETVDGAHQAVAQSYRIGEG</sequence>
<dbReference type="EMBL" id="JANCYW010000012">
    <property type="protein sequence ID" value="KAK4537417.1"/>
    <property type="molecule type" value="Genomic_DNA"/>
</dbReference>
<dbReference type="SUPFAM" id="SSF52833">
    <property type="entry name" value="Thioredoxin-like"/>
    <property type="match status" value="1"/>
</dbReference>
<dbReference type="InterPro" id="IPR010987">
    <property type="entry name" value="Glutathione-S-Trfase_C-like"/>
</dbReference>
<dbReference type="GO" id="GO:0006749">
    <property type="term" value="P:glutathione metabolic process"/>
    <property type="evidence" value="ECO:0007669"/>
    <property type="project" value="TreeGrafter"/>
</dbReference>
<dbReference type="PROSITE" id="PS50405">
    <property type="entry name" value="GST_CTER"/>
    <property type="match status" value="1"/>
</dbReference>
<reference evidence="8 9" key="1">
    <citation type="submission" date="2022-07" db="EMBL/GenBank/DDBJ databases">
        <title>Genome-wide signatures of adaptation to extreme environments.</title>
        <authorList>
            <person name="Cho C.H."/>
            <person name="Yoon H.S."/>
        </authorList>
    </citation>
    <scope>NUCLEOTIDE SEQUENCE [LARGE SCALE GENOMIC DNA]</scope>
    <source>
        <strain evidence="8 9">DBV 063 E5</strain>
    </source>
</reference>
<dbReference type="PANTHER" id="PTHR11571">
    <property type="entry name" value="GLUTATHIONE S-TRANSFERASE"/>
    <property type="match status" value="1"/>
</dbReference>
<dbReference type="InterPro" id="IPR036282">
    <property type="entry name" value="Glutathione-S-Trfase_C_sf"/>
</dbReference>
<comment type="function">
    <text evidence="1">Conjugation of reduced glutathione to a wide number of exogenous and endogenous hydrophobic electrophiles.</text>
</comment>
<evidence type="ECO:0000256" key="3">
    <source>
        <dbReference type="ARBA" id="ARBA00012452"/>
    </source>
</evidence>
<dbReference type="AlphaFoldDB" id="A0AAV9IYQ3"/>
<dbReference type="Pfam" id="PF14497">
    <property type="entry name" value="GST_C_3"/>
    <property type="match status" value="1"/>
</dbReference>
<evidence type="ECO:0000259" key="7">
    <source>
        <dbReference type="PROSITE" id="PS50405"/>
    </source>
</evidence>
<keyword evidence="9" id="KW-1185">Reference proteome</keyword>
<organism evidence="8 9">
    <name type="scientific">Cyanidium caldarium</name>
    <name type="common">Red alga</name>
    <dbReference type="NCBI Taxonomy" id="2771"/>
    <lineage>
        <taxon>Eukaryota</taxon>
        <taxon>Rhodophyta</taxon>
        <taxon>Bangiophyceae</taxon>
        <taxon>Cyanidiales</taxon>
        <taxon>Cyanidiaceae</taxon>
        <taxon>Cyanidium</taxon>
    </lineage>
</organism>
<comment type="catalytic activity">
    <reaction evidence="5">
        <text>RX + glutathione = an S-substituted glutathione + a halide anion + H(+)</text>
        <dbReference type="Rhea" id="RHEA:16437"/>
        <dbReference type="ChEBI" id="CHEBI:15378"/>
        <dbReference type="ChEBI" id="CHEBI:16042"/>
        <dbReference type="ChEBI" id="CHEBI:17792"/>
        <dbReference type="ChEBI" id="CHEBI:57925"/>
        <dbReference type="ChEBI" id="CHEBI:90779"/>
        <dbReference type="EC" id="2.5.1.18"/>
    </reaction>
</comment>
<dbReference type="InterPro" id="IPR004045">
    <property type="entry name" value="Glutathione_S-Trfase_N"/>
</dbReference>
<dbReference type="SUPFAM" id="SSF47616">
    <property type="entry name" value="GST C-terminal domain-like"/>
    <property type="match status" value="1"/>
</dbReference>
<proteinExistence type="inferred from homology"/>
<dbReference type="Gene3D" id="3.40.30.10">
    <property type="entry name" value="Glutaredoxin"/>
    <property type="match status" value="1"/>
</dbReference>
<dbReference type="PROSITE" id="PS50404">
    <property type="entry name" value="GST_NTER"/>
    <property type="match status" value="1"/>
</dbReference>
<feature type="domain" description="GST N-terminal" evidence="6">
    <location>
        <begin position="28"/>
        <end position="127"/>
    </location>
</feature>
<gene>
    <name evidence="8" type="ORF">CDCA_CDCA12G3442</name>
</gene>
<dbReference type="PANTHER" id="PTHR11571:SF222">
    <property type="entry name" value="GLUTATHIONE TRANSFERASE"/>
    <property type="match status" value="1"/>
</dbReference>
<comment type="similarity">
    <text evidence="2">Belongs to the GST superfamily. Mu family.</text>
</comment>
<evidence type="ECO:0000256" key="1">
    <source>
        <dbReference type="ARBA" id="ARBA00003701"/>
    </source>
</evidence>
<feature type="domain" description="GST C-terminal" evidence="7">
    <location>
        <begin position="138"/>
        <end position="269"/>
    </location>
</feature>
<evidence type="ECO:0000259" key="6">
    <source>
        <dbReference type="PROSITE" id="PS50404"/>
    </source>
</evidence>
<protein>
    <recommendedName>
        <fullName evidence="3">glutathione transferase</fullName>
        <ecNumber evidence="3">2.5.1.18</ecNumber>
    </recommendedName>
</protein>